<evidence type="ECO:0000313" key="2">
    <source>
        <dbReference type="EMBL" id="KAK1613935.1"/>
    </source>
</evidence>
<feature type="domain" description="F-box" evidence="1">
    <location>
        <begin position="64"/>
        <end position="102"/>
    </location>
</feature>
<evidence type="ECO:0000259" key="1">
    <source>
        <dbReference type="Pfam" id="PF00646"/>
    </source>
</evidence>
<dbReference type="AlphaFoldDB" id="A0AAD8R2Y3"/>
<dbReference type="Proteomes" id="UP001231189">
    <property type="component" value="Unassembled WGS sequence"/>
</dbReference>
<dbReference type="Pfam" id="PF00646">
    <property type="entry name" value="F-box"/>
    <property type="match status" value="1"/>
</dbReference>
<keyword evidence="3" id="KW-1185">Reference proteome</keyword>
<dbReference type="PANTHER" id="PTHR32133:SF363">
    <property type="entry name" value="F-BOX DOMAIN-CONTAINING PROTEIN"/>
    <property type="match status" value="1"/>
</dbReference>
<dbReference type="PANTHER" id="PTHR32133">
    <property type="entry name" value="OS07G0120400 PROTEIN"/>
    <property type="match status" value="1"/>
</dbReference>
<name>A0AAD8R2Y3_LOLMU</name>
<comment type="caution">
    <text evidence="2">The sequence shown here is derived from an EMBL/GenBank/DDBJ whole genome shotgun (WGS) entry which is preliminary data.</text>
</comment>
<proteinExistence type="predicted"/>
<dbReference type="InterPro" id="IPR001810">
    <property type="entry name" value="F-box_dom"/>
</dbReference>
<sequence>MSDTSGLRNFADLLHGRPAVPKPVADDVTTRYHLFPEFPSKKAKSPFHMSDAGEIWPPPPLDDEDVLTEILCRLPPQPSSFLHASLTCKLWGRLVSSVAFRRRVRDHHRHAPIFGVYEKHARTLRFIPSLDAPDRIPPERFSLKVCADGSATVDNWGMLGCRHGRVLVINLTRRELLVFDPVSGDRHVIALPLDFVNHRCTANGAVVCCEDQGAGHFRVVLVGVLGNGGEVAARVYSSETGEWGELLAAPEPCRVGRLPCTMVGNGLYWWLAEPLGSILQFDFGTHSLTIIDKPPIADINIGCSRIIRGKDGTQLGLAVLSYPTLQIYDRQVGSHGALMWVLRKTLHMDKILGLPAGMADGNTYIRGYSEDAAAIVMSAHHGVRNALYIVHLESMKHMKIHGNFFENLYHPFANFYIGRL</sequence>
<protein>
    <recommendedName>
        <fullName evidence="1">F-box domain-containing protein</fullName>
    </recommendedName>
</protein>
<evidence type="ECO:0000313" key="3">
    <source>
        <dbReference type="Proteomes" id="UP001231189"/>
    </source>
</evidence>
<dbReference type="EMBL" id="JAUUTY010000006">
    <property type="protein sequence ID" value="KAK1613935.1"/>
    <property type="molecule type" value="Genomic_DNA"/>
</dbReference>
<dbReference type="SUPFAM" id="SSF81383">
    <property type="entry name" value="F-box domain"/>
    <property type="match status" value="1"/>
</dbReference>
<organism evidence="2 3">
    <name type="scientific">Lolium multiflorum</name>
    <name type="common">Italian ryegrass</name>
    <name type="synonym">Lolium perenne subsp. multiflorum</name>
    <dbReference type="NCBI Taxonomy" id="4521"/>
    <lineage>
        <taxon>Eukaryota</taxon>
        <taxon>Viridiplantae</taxon>
        <taxon>Streptophyta</taxon>
        <taxon>Embryophyta</taxon>
        <taxon>Tracheophyta</taxon>
        <taxon>Spermatophyta</taxon>
        <taxon>Magnoliopsida</taxon>
        <taxon>Liliopsida</taxon>
        <taxon>Poales</taxon>
        <taxon>Poaceae</taxon>
        <taxon>BOP clade</taxon>
        <taxon>Pooideae</taxon>
        <taxon>Poodae</taxon>
        <taxon>Poeae</taxon>
        <taxon>Poeae Chloroplast Group 2 (Poeae type)</taxon>
        <taxon>Loliodinae</taxon>
        <taxon>Loliinae</taxon>
        <taxon>Lolium</taxon>
    </lineage>
</organism>
<dbReference type="InterPro" id="IPR036047">
    <property type="entry name" value="F-box-like_dom_sf"/>
</dbReference>
<accession>A0AAD8R2Y3</accession>
<gene>
    <name evidence="2" type="ORF">QYE76_019452</name>
</gene>
<reference evidence="2" key="1">
    <citation type="submission" date="2023-07" db="EMBL/GenBank/DDBJ databases">
        <title>A chromosome-level genome assembly of Lolium multiflorum.</title>
        <authorList>
            <person name="Chen Y."/>
            <person name="Copetti D."/>
            <person name="Kolliker R."/>
            <person name="Studer B."/>
        </authorList>
    </citation>
    <scope>NUCLEOTIDE SEQUENCE</scope>
    <source>
        <strain evidence="2">02402/16</strain>
        <tissue evidence="2">Leaf</tissue>
    </source>
</reference>